<gene>
    <name evidence="5" type="primary">rplY</name>
    <name evidence="5" type="synonym">ctc</name>
    <name evidence="8" type="ORF">J2800_003750</name>
</gene>
<dbReference type="InterPro" id="IPR020056">
    <property type="entry name" value="Rbsml_bL25/Gln-tRNA_synth_N"/>
</dbReference>
<reference evidence="8 9" key="1">
    <citation type="submission" date="2023-07" db="EMBL/GenBank/DDBJ databases">
        <title>Sorghum-associated microbial communities from plants grown in Nebraska, USA.</title>
        <authorList>
            <person name="Schachtman D."/>
        </authorList>
    </citation>
    <scope>NUCLEOTIDE SEQUENCE [LARGE SCALE GENOMIC DNA]</scope>
    <source>
        <strain evidence="8 9">DS2154</strain>
    </source>
</reference>
<dbReference type="GO" id="GO:0005840">
    <property type="term" value="C:ribosome"/>
    <property type="evidence" value="ECO:0007669"/>
    <property type="project" value="UniProtKB-KW"/>
</dbReference>
<dbReference type="PANTHER" id="PTHR33284">
    <property type="entry name" value="RIBOSOMAL PROTEIN L25/GLN-TRNA SYNTHETASE, ANTI-CODON-BINDING DOMAIN-CONTAINING PROTEIN"/>
    <property type="match status" value="1"/>
</dbReference>
<keyword evidence="3 5" id="KW-0689">Ribosomal protein</keyword>
<dbReference type="PANTHER" id="PTHR33284:SF1">
    <property type="entry name" value="RIBOSOMAL PROTEIN L25_GLN-TRNA SYNTHETASE, ANTI-CODON-BINDING DOMAIN-CONTAINING PROTEIN"/>
    <property type="match status" value="1"/>
</dbReference>
<protein>
    <recommendedName>
        <fullName evidence="5">Large ribosomal subunit protein bL25</fullName>
    </recommendedName>
    <alternativeName>
        <fullName evidence="5">General stress protein CTC</fullName>
    </alternativeName>
</protein>
<dbReference type="NCBIfam" id="NF004128">
    <property type="entry name" value="PRK05618.1-2"/>
    <property type="match status" value="1"/>
</dbReference>
<evidence type="ECO:0000256" key="1">
    <source>
        <dbReference type="ARBA" id="ARBA00022730"/>
    </source>
</evidence>
<evidence type="ECO:0000259" key="7">
    <source>
        <dbReference type="Pfam" id="PF14693"/>
    </source>
</evidence>
<evidence type="ECO:0000256" key="3">
    <source>
        <dbReference type="ARBA" id="ARBA00022980"/>
    </source>
</evidence>
<dbReference type="InterPro" id="IPR020057">
    <property type="entry name" value="Ribosomal_bL25_b-dom"/>
</dbReference>
<keyword evidence="4 5" id="KW-0687">Ribonucleoprotein</keyword>
<dbReference type="CDD" id="cd00495">
    <property type="entry name" value="Ribosomal_L25_TL5_CTC"/>
    <property type="match status" value="1"/>
</dbReference>
<feature type="domain" description="Large ribosomal subunit protein bL25 L25" evidence="6">
    <location>
        <begin position="6"/>
        <end position="93"/>
    </location>
</feature>
<accession>A0ABU1N3F9</accession>
<comment type="caution">
    <text evidence="8">The sequence shown here is derived from an EMBL/GenBank/DDBJ whole genome shotgun (WGS) entry which is preliminary data.</text>
</comment>
<keyword evidence="9" id="KW-1185">Reference proteome</keyword>
<dbReference type="SUPFAM" id="SSF50715">
    <property type="entry name" value="Ribosomal protein L25-like"/>
    <property type="match status" value="1"/>
</dbReference>
<evidence type="ECO:0000313" key="9">
    <source>
        <dbReference type="Proteomes" id="UP001262754"/>
    </source>
</evidence>
<dbReference type="Gene3D" id="2.170.120.20">
    <property type="entry name" value="Ribosomal protein L25, beta domain"/>
    <property type="match status" value="1"/>
</dbReference>
<dbReference type="NCBIfam" id="TIGR00731">
    <property type="entry name" value="bL25_bact_ctc"/>
    <property type="match status" value="1"/>
</dbReference>
<comment type="subunit">
    <text evidence="5">Part of the 50S ribosomal subunit; part of the 5S rRNA/L5/L18/L25 subcomplex. Contacts the 5S rRNA. Binds to the 5S rRNA independently of L5 and L18.</text>
</comment>
<evidence type="ECO:0000256" key="2">
    <source>
        <dbReference type="ARBA" id="ARBA00022884"/>
    </source>
</evidence>
<evidence type="ECO:0000256" key="4">
    <source>
        <dbReference type="ARBA" id="ARBA00023274"/>
    </source>
</evidence>
<dbReference type="HAMAP" id="MF_01334">
    <property type="entry name" value="Ribosomal_bL25_CTC"/>
    <property type="match status" value="1"/>
</dbReference>
<dbReference type="Gene3D" id="2.40.240.10">
    <property type="entry name" value="Ribosomal Protein L25, Chain P"/>
    <property type="match status" value="1"/>
</dbReference>
<keyword evidence="1 5" id="KW-0699">rRNA-binding</keyword>
<keyword evidence="2 5" id="KW-0694">RNA-binding</keyword>
<evidence type="ECO:0000256" key="5">
    <source>
        <dbReference type="HAMAP-Rule" id="MF_01334"/>
    </source>
</evidence>
<dbReference type="InterPro" id="IPR011035">
    <property type="entry name" value="Ribosomal_bL25/Gln-tRNA_synth"/>
</dbReference>
<dbReference type="Pfam" id="PF01386">
    <property type="entry name" value="Ribosomal_L25p"/>
    <property type="match status" value="1"/>
</dbReference>
<dbReference type="InterPro" id="IPR020930">
    <property type="entry name" value="Ribosomal_uL5_bac-type"/>
</dbReference>
<dbReference type="InterPro" id="IPR029751">
    <property type="entry name" value="Ribosomal_L25_dom"/>
</dbReference>
<evidence type="ECO:0000259" key="6">
    <source>
        <dbReference type="Pfam" id="PF01386"/>
    </source>
</evidence>
<sequence>MAEIILNVELRDRAGTGGSRETRRQGKVPGVLYGGNKAPVNIAVKGNEFRKALYTGKLLGHLVTLQHGDEKQSVIAKAVQFHPVTDEPMHFDLYRVGEHQLIKIEVPVHFKNHDISVGLKKGGTLEVIRHVVELACPADKIPEELVIDLASHDIGDTIRISEVKLPEGVRPAQDRDFVIANLKASAASQSNEGDTTTAEA</sequence>
<feature type="domain" description="Large ribosomal subunit protein bL25 beta" evidence="7">
    <location>
        <begin position="102"/>
        <end position="184"/>
    </location>
</feature>
<evidence type="ECO:0000313" key="8">
    <source>
        <dbReference type="EMBL" id="MDR6532989.1"/>
    </source>
</evidence>
<dbReference type="InterPro" id="IPR037121">
    <property type="entry name" value="Ribosomal_bL25_C"/>
</dbReference>
<dbReference type="RefSeq" id="WP_056758520.1">
    <property type="nucleotide sequence ID" value="NZ_BMLD01000009.1"/>
</dbReference>
<dbReference type="Pfam" id="PF14693">
    <property type="entry name" value="Ribosomal_TL5_C"/>
    <property type="match status" value="1"/>
</dbReference>
<dbReference type="InterPro" id="IPR001021">
    <property type="entry name" value="Ribosomal_bL25_long"/>
</dbReference>
<comment type="function">
    <text evidence="5">This is one of the proteins that binds to the 5S RNA in the ribosome where it forms part of the central protuberance.</text>
</comment>
<dbReference type="EMBL" id="JAVDRL010000011">
    <property type="protein sequence ID" value="MDR6532989.1"/>
    <property type="molecule type" value="Genomic_DNA"/>
</dbReference>
<comment type="similarity">
    <text evidence="5">Belongs to the bacterial ribosomal protein bL25 family. CTC subfamily.</text>
</comment>
<proteinExistence type="inferred from homology"/>
<name>A0ABU1N3F9_9CAUL</name>
<organism evidence="8 9">
    <name type="scientific">Caulobacter rhizosphaerae</name>
    <dbReference type="NCBI Taxonomy" id="2010972"/>
    <lineage>
        <taxon>Bacteria</taxon>
        <taxon>Pseudomonadati</taxon>
        <taxon>Pseudomonadota</taxon>
        <taxon>Alphaproteobacteria</taxon>
        <taxon>Caulobacterales</taxon>
        <taxon>Caulobacteraceae</taxon>
        <taxon>Caulobacter</taxon>
    </lineage>
</organism>
<dbReference type="Proteomes" id="UP001262754">
    <property type="component" value="Unassembled WGS sequence"/>
</dbReference>